<dbReference type="PANTHER" id="PTHR23407">
    <property type="entry name" value="ATPASE INHIBITOR/5-FORMYLTETRAHYDROFOLATE CYCLO-LIGASE"/>
    <property type="match status" value="1"/>
</dbReference>
<dbReference type="InterPro" id="IPR037171">
    <property type="entry name" value="NagB/RpiA_transferase-like"/>
</dbReference>
<keyword evidence="5" id="KW-0479">Metal-binding</keyword>
<protein>
    <recommendedName>
        <fullName evidence="5">5-formyltetrahydrofolate cyclo-ligase</fullName>
        <ecNumber evidence="5">6.3.3.2</ecNumber>
    </recommendedName>
</protein>
<dbReference type="OrthoDB" id="9801938at2"/>
<dbReference type="NCBIfam" id="TIGR02727">
    <property type="entry name" value="MTHFS_bact"/>
    <property type="match status" value="1"/>
</dbReference>
<evidence type="ECO:0000256" key="3">
    <source>
        <dbReference type="ARBA" id="ARBA00022840"/>
    </source>
</evidence>
<name>A0A154VQE2_9PROT</name>
<evidence type="ECO:0000313" key="6">
    <source>
        <dbReference type="EMBL" id="KZD03532.1"/>
    </source>
</evidence>
<reference evidence="6 7" key="1">
    <citation type="submission" date="2015-12" db="EMBL/GenBank/DDBJ databases">
        <title>Genome sequence of Oceanibaculum pacificum MCCC 1A02656.</title>
        <authorList>
            <person name="Lu L."/>
            <person name="Lai Q."/>
            <person name="Shao Z."/>
            <person name="Qian P."/>
        </authorList>
    </citation>
    <scope>NUCLEOTIDE SEQUENCE [LARGE SCALE GENOMIC DNA]</scope>
    <source>
        <strain evidence="6 7">MCCC 1A02656</strain>
    </source>
</reference>
<dbReference type="Proteomes" id="UP000076400">
    <property type="component" value="Unassembled WGS sequence"/>
</dbReference>
<evidence type="ECO:0000313" key="7">
    <source>
        <dbReference type="Proteomes" id="UP000076400"/>
    </source>
</evidence>
<keyword evidence="3 4" id="KW-0067">ATP-binding</keyword>
<feature type="binding site" evidence="4">
    <location>
        <begin position="135"/>
        <end position="143"/>
    </location>
    <ligand>
        <name>ATP</name>
        <dbReference type="ChEBI" id="CHEBI:30616"/>
    </ligand>
</feature>
<feature type="binding site" evidence="4">
    <location>
        <position position="60"/>
    </location>
    <ligand>
        <name>substrate</name>
    </ligand>
</feature>
<dbReference type="PANTHER" id="PTHR23407:SF1">
    <property type="entry name" value="5-FORMYLTETRAHYDROFOLATE CYCLO-LIGASE"/>
    <property type="match status" value="1"/>
</dbReference>
<evidence type="ECO:0000256" key="5">
    <source>
        <dbReference type="RuleBase" id="RU361279"/>
    </source>
</evidence>
<evidence type="ECO:0000256" key="2">
    <source>
        <dbReference type="ARBA" id="ARBA00022741"/>
    </source>
</evidence>
<dbReference type="InterPro" id="IPR024185">
    <property type="entry name" value="FTHF_cligase-like_sf"/>
</dbReference>
<sequence>MRRQDIHDAKAELRATAKLRRRVAHRDAPQAGQLLAARLAAEAPPPAGAVISGYWPMADELDVMPALRHFAGDGHRLCLPVTPKRGLPLTFRAWAPGDAMARGVWDIPVPREDAPVLEPDYLLVPLLAFDKAGNRLGYGGGFYDRTLALLRSRKSVVAVGVAFAALEVPVVPHEDTDEALDWIVTERAAIRISGC</sequence>
<keyword evidence="2 4" id="KW-0547">Nucleotide-binding</keyword>
<dbReference type="STRING" id="580166.AUP43_12775"/>
<accession>A0A154VQE2</accession>
<dbReference type="Gene3D" id="3.40.50.10420">
    <property type="entry name" value="NagB/RpiA/CoA transferase-like"/>
    <property type="match status" value="1"/>
</dbReference>
<comment type="catalytic activity">
    <reaction evidence="5">
        <text>(6S)-5-formyl-5,6,7,8-tetrahydrofolate + ATP = (6R)-5,10-methenyltetrahydrofolate + ADP + phosphate</text>
        <dbReference type="Rhea" id="RHEA:10488"/>
        <dbReference type="ChEBI" id="CHEBI:30616"/>
        <dbReference type="ChEBI" id="CHEBI:43474"/>
        <dbReference type="ChEBI" id="CHEBI:57455"/>
        <dbReference type="ChEBI" id="CHEBI:57457"/>
        <dbReference type="ChEBI" id="CHEBI:456216"/>
        <dbReference type="EC" id="6.3.3.2"/>
    </reaction>
</comment>
<keyword evidence="7" id="KW-1185">Reference proteome</keyword>
<dbReference type="EC" id="6.3.3.2" evidence="5"/>
<keyword evidence="5" id="KW-0460">Magnesium</keyword>
<comment type="caution">
    <text evidence="6">The sequence shown here is derived from an EMBL/GenBank/DDBJ whole genome shotgun (WGS) entry which is preliminary data.</text>
</comment>
<dbReference type="GO" id="GO:0035999">
    <property type="term" value="P:tetrahydrofolate interconversion"/>
    <property type="evidence" value="ECO:0007669"/>
    <property type="project" value="TreeGrafter"/>
</dbReference>
<dbReference type="PIRSF" id="PIRSF006806">
    <property type="entry name" value="FTHF_cligase"/>
    <property type="match status" value="1"/>
</dbReference>
<keyword evidence="6" id="KW-0436">Ligase</keyword>
<dbReference type="GO" id="GO:0046872">
    <property type="term" value="F:metal ion binding"/>
    <property type="evidence" value="ECO:0007669"/>
    <property type="project" value="UniProtKB-KW"/>
</dbReference>
<evidence type="ECO:0000256" key="4">
    <source>
        <dbReference type="PIRSR" id="PIRSR006806-1"/>
    </source>
</evidence>
<dbReference type="GO" id="GO:0005524">
    <property type="term" value="F:ATP binding"/>
    <property type="evidence" value="ECO:0007669"/>
    <property type="project" value="UniProtKB-KW"/>
</dbReference>
<dbReference type="SUPFAM" id="SSF100950">
    <property type="entry name" value="NagB/RpiA/CoA transferase-like"/>
    <property type="match status" value="1"/>
</dbReference>
<dbReference type="Pfam" id="PF01812">
    <property type="entry name" value="5-FTHF_cyc-lig"/>
    <property type="match status" value="1"/>
</dbReference>
<gene>
    <name evidence="6" type="ORF">AUP43_12775</name>
</gene>
<dbReference type="RefSeq" id="WP_067558908.1">
    <property type="nucleotide sequence ID" value="NZ_LPXN01000142.1"/>
</dbReference>
<dbReference type="EMBL" id="LPXN01000142">
    <property type="protein sequence ID" value="KZD03532.1"/>
    <property type="molecule type" value="Genomic_DNA"/>
</dbReference>
<comment type="similarity">
    <text evidence="1 5">Belongs to the 5-formyltetrahydrofolate cyclo-ligase family.</text>
</comment>
<evidence type="ECO:0000256" key="1">
    <source>
        <dbReference type="ARBA" id="ARBA00010638"/>
    </source>
</evidence>
<dbReference type="InterPro" id="IPR002698">
    <property type="entry name" value="FTHF_cligase"/>
</dbReference>
<proteinExistence type="inferred from homology"/>
<organism evidence="6 7">
    <name type="scientific">Oceanibaculum pacificum</name>
    <dbReference type="NCBI Taxonomy" id="580166"/>
    <lineage>
        <taxon>Bacteria</taxon>
        <taxon>Pseudomonadati</taxon>
        <taxon>Pseudomonadota</taxon>
        <taxon>Alphaproteobacteria</taxon>
        <taxon>Rhodospirillales</taxon>
        <taxon>Oceanibaculaceae</taxon>
        <taxon>Oceanibaculum</taxon>
    </lineage>
</organism>
<dbReference type="GO" id="GO:0030272">
    <property type="term" value="F:5-formyltetrahydrofolate cyclo-ligase activity"/>
    <property type="evidence" value="ECO:0007669"/>
    <property type="project" value="UniProtKB-EC"/>
</dbReference>
<dbReference type="AlphaFoldDB" id="A0A154VQE2"/>
<dbReference type="GO" id="GO:0009396">
    <property type="term" value="P:folic acid-containing compound biosynthetic process"/>
    <property type="evidence" value="ECO:0007669"/>
    <property type="project" value="TreeGrafter"/>
</dbReference>
<comment type="cofactor">
    <cofactor evidence="5">
        <name>Mg(2+)</name>
        <dbReference type="ChEBI" id="CHEBI:18420"/>
    </cofactor>
</comment>
<feature type="binding site" evidence="4">
    <location>
        <begin position="10"/>
        <end position="14"/>
    </location>
    <ligand>
        <name>ATP</name>
        <dbReference type="ChEBI" id="CHEBI:30616"/>
    </ligand>
</feature>